<dbReference type="PANTHER" id="PTHR10819:SF3">
    <property type="entry name" value="PHOSPHOTRIESTERASE-RELATED PROTEIN"/>
    <property type="match status" value="1"/>
</dbReference>
<gene>
    <name evidence="6" type="ORF">KS4_19500</name>
</gene>
<dbReference type="KEGG" id="pcor:KS4_19500"/>
<evidence type="ECO:0000256" key="4">
    <source>
        <dbReference type="PIRSR" id="PIRSR601559-51"/>
    </source>
</evidence>
<evidence type="ECO:0000256" key="1">
    <source>
        <dbReference type="ARBA" id="ARBA00022723"/>
    </source>
</evidence>
<dbReference type="Proteomes" id="UP000317369">
    <property type="component" value="Chromosome"/>
</dbReference>
<feature type="binding site" description="via carbamate group" evidence="4">
    <location>
        <position position="143"/>
    </location>
    <ligand>
        <name>Zn(2+)</name>
        <dbReference type="ChEBI" id="CHEBI:29105"/>
        <label>1</label>
    </ligand>
</feature>
<dbReference type="Pfam" id="PF02126">
    <property type="entry name" value="PTE"/>
    <property type="match status" value="1"/>
</dbReference>
<evidence type="ECO:0000256" key="3">
    <source>
        <dbReference type="PIRSR" id="PIRSR601559-50"/>
    </source>
</evidence>
<dbReference type="InterPro" id="IPR001559">
    <property type="entry name" value="Phosphotriesterase"/>
</dbReference>
<feature type="binding site" evidence="4">
    <location>
        <position position="22"/>
    </location>
    <ligand>
        <name>Zn(2+)</name>
        <dbReference type="ChEBI" id="CHEBI:29105"/>
        <label>1</label>
    </ligand>
</feature>
<comment type="similarity">
    <text evidence="5">Belongs to the metallo-dependent hydrolases superfamily. Phosphotriesterase family.</text>
</comment>
<keyword evidence="2" id="KW-0378">Hydrolase</keyword>
<dbReference type="PROSITE" id="PS51347">
    <property type="entry name" value="PHOSPHOTRIESTERASE_2"/>
    <property type="match status" value="1"/>
</dbReference>
<feature type="modified residue" description="N6-carboxylysine" evidence="3 5">
    <location>
        <position position="143"/>
    </location>
</feature>
<accession>A0A517YUJ0</accession>
<feature type="binding site" evidence="4">
    <location>
        <position position="207"/>
    </location>
    <ligand>
        <name>Zn(2+)</name>
        <dbReference type="ChEBI" id="CHEBI:29105"/>
        <label>2</label>
    </ligand>
</feature>
<sequence length="326" mass="35219">MGFVRTIIGDIEAAGLGICDAHEHVCIDGAFIKAKYPSFLLDDVDVIAENLRTFRRFGGGWIIDTMPTGPGRNIRKLQAISKQSGVAIVCPTGMHLSKYYQDDHAMLRMGCEELAALFKNEIMRGAIDDKTGEQVGAKAGVIKVASGLDGAGVMNALEREAFVAASRVSLETGCPIITHVEQGAGGMEQIEVFAEEGVDLGHVVLSHCDKVHDVGYHRAMLETGVGLEYDNHFRELAKGEDSGSIRLMKELGEAYGGQIVVGMDLARRSYWPGYGGKWGASWLASGLKKILIDRGIAEGIVQNILIDNAAELFSFRKNAICCSDLD</sequence>
<dbReference type="PANTHER" id="PTHR10819">
    <property type="entry name" value="PHOSPHOTRIESTERASE-RELATED"/>
    <property type="match status" value="1"/>
</dbReference>
<protein>
    <recommendedName>
        <fullName evidence="8">Phosphotriesterase-related protein</fullName>
    </recommendedName>
</protein>
<feature type="binding site" evidence="4">
    <location>
        <position position="264"/>
    </location>
    <ligand>
        <name>Zn(2+)</name>
        <dbReference type="ChEBI" id="CHEBI:29105"/>
        <label>1</label>
    </ligand>
</feature>
<feature type="binding site" description="via carbamate group" evidence="4">
    <location>
        <position position="143"/>
    </location>
    <ligand>
        <name>Zn(2+)</name>
        <dbReference type="ChEBI" id="CHEBI:29105"/>
        <label>2</label>
    </ligand>
</feature>
<dbReference type="GO" id="GO:0008270">
    <property type="term" value="F:zinc ion binding"/>
    <property type="evidence" value="ECO:0007669"/>
    <property type="project" value="InterPro"/>
</dbReference>
<dbReference type="InterPro" id="IPR032466">
    <property type="entry name" value="Metal_Hydrolase"/>
</dbReference>
<evidence type="ECO:0000313" key="7">
    <source>
        <dbReference type="Proteomes" id="UP000317369"/>
    </source>
</evidence>
<dbReference type="GO" id="GO:0016787">
    <property type="term" value="F:hydrolase activity"/>
    <property type="evidence" value="ECO:0007669"/>
    <property type="project" value="UniProtKB-KW"/>
</dbReference>
<evidence type="ECO:0008006" key="8">
    <source>
        <dbReference type="Google" id="ProtNLM"/>
    </source>
</evidence>
<feature type="binding site" evidence="4">
    <location>
        <position position="24"/>
    </location>
    <ligand>
        <name>Zn(2+)</name>
        <dbReference type="ChEBI" id="CHEBI:29105"/>
        <label>1</label>
    </ligand>
</feature>
<dbReference type="PIRSF" id="PIRSF016839">
    <property type="entry name" value="PhP"/>
    <property type="match status" value="1"/>
</dbReference>
<proteinExistence type="inferred from homology"/>
<evidence type="ECO:0000256" key="2">
    <source>
        <dbReference type="ARBA" id="ARBA00022801"/>
    </source>
</evidence>
<reference evidence="6 7" key="1">
    <citation type="submission" date="2019-02" db="EMBL/GenBank/DDBJ databases">
        <title>Deep-cultivation of Planctomycetes and their phenomic and genomic characterization uncovers novel biology.</title>
        <authorList>
            <person name="Wiegand S."/>
            <person name="Jogler M."/>
            <person name="Boedeker C."/>
            <person name="Pinto D."/>
            <person name="Vollmers J."/>
            <person name="Rivas-Marin E."/>
            <person name="Kohn T."/>
            <person name="Peeters S.H."/>
            <person name="Heuer A."/>
            <person name="Rast P."/>
            <person name="Oberbeckmann S."/>
            <person name="Bunk B."/>
            <person name="Jeske O."/>
            <person name="Meyerdierks A."/>
            <person name="Storesund J.E."/>
            <person name="Kallscheuer N."/>
            <person name="Luecker S."/>
            <person name="Lage O.M."/>
            <person name="Pohl T."/>
            <person name="Merkel B.J."/>
            <person name="Hornburger P."/>
            <person name="Mueller R.-W."/>
            <person name="Bruemmer F."/>
            <person name="Labrenz M."/>
            <person name="Spormann A.M."/>
            <person name="Op den Camp H."/>
            <person name="Overmann J."/>
            <person name="Amann R."/>
            <person name="Jetten M.S.M."/>
            <person name="Mascher T."/>
            <person name="Medema M.H."/>
            <person name="Devos D.P."/>
            <person name="Kaster A.-K."/>
            <person name="Ovreas L."/>
            <person name="Rohde M."/>
            <person name="Galperin M.Y."/>
            <person name="Jogler C."/>
        </authorList>
    </citation>
    <scope>NUCLEOTIDE SEQUENCE [LARGE SCALE GENOMIC DNA]</scope>
    <source>
        <strain evidence="6 7">KS4</strain>
    </source>
</reference>
<dbReference type="AlphaFoldDB" id="A0A517YUJ0"/>
<evidence type="ECO:0000256" key="5">
    <source>
        <dbReference type="PROSITE-ProRule" id="PRU00679"/>
    </source>
</evidence>
<feature type="binding site" evidence="4">
    <location>
        <position position="179"/>
    </location>
    <ligand>
        <name>Zn(2+)</name>
        <dbReference type="ChEBI" id="CHEBI:29105"/>
        <label>2</label>
    </ligand>
</feature>
<evidence type="ECO:0000313" key="6">
    <source>
        <dbReference type="EMBL" id="QDU33890.1"/>
    </source>
</evidence>
<dbReference type="RefSeq" id="WP_145077301.1">
    <property type="nucleotide sequence ID" value="NZ_CP036425.1"/>
</dbReference>
<name>A0A517YUJ0_9BACT</name>
<dbReference type="Gene3D" id="3.20.20.140">
    <property type="entry name" value="Metal-dependent hydrolases"/>
    <property type="match status" value="1"/>
</dbReference>
<keyword evidence="1 4" id="KW-0479">Metal-binding</keyword>
<dbReference type="OrthoDB" id="105927at2"/>
<dbReference type="SUPFAM" id="SSF51556">
    <property type="entry name" value="Metallo-dependent hydrolases"/>
    <property type="match status" value="1"/>
</dbReference>
<dbReference type="EMBL" id="CP036425">
    <property type="protein sequence ID" value="QDU33890.1"/>
    <property type="molecule type" value="Genomic_DNA"/>
</dbReference>
<comment type="cofactor">
    <cofactor evidence="4">
        <name>a divalent metal cation</name>
        <dbReference type="ChEBI" id="CHEBI:60240"/>
    </cofactor>
    <text evidence="4">Binds 2 divalent metal cations per subunit.</text>
</comment>
<keyword evidence="7" id="KW-1185">Reference proteome</keyword>
<organism evidence="6 7">
    <name type="scientific">Poriferisphaera corsica</name>
    <dbReference type="NCBI Taxonomy" id="2528020"/>
    <lineage>
        <taxon>Bacteria</taxon>
        <taxon>Pseudomonadati</taxon>
        <taxon>Planctomycetota</taxon>
        <taxon>Phycisphaerae</taxon>
        <taxon>Phycisphaerales</taxon>
        <taxon>Phycisphaeraceae</taxon>
        <taxon>Poriferisphaera</taxon>
    </lineage>
</organism>